<protein>
    <recommendedName>
        <fullName evidence="5">Type II secretion system protein G</fullName>
    </recommendedName>
</protein>
<dbReference type="RefSeq" id="WP_145445812.1">
    <property type="nucleotide sequence ID" value="NZ_CP036280.1"/>
</dbReference>
<evidence type="ECO:0000313" key="4">
    <source>
        <dbReference type="Proteomes" id="UP000320386"/>
    </source>
</evidence>
<dbReference type="Gene3D" id="3.30.700.10">
    <property type="entry name" value="Glycoprotein, Type 4 Pilin"/>
    <property type="match status" value="1"/>
</dbReference>
<dbReference type="PROSITE" id="PS00409">
    <property type="entry name" value="PROKAR_NTER_METHYL"/>
    <property type="match status" value="1"/>
</dbReference>
<organism evidence="3 4">
    <name type="scientific">Mucisphaera calidilacus</name>
    <dbReference type="NCBI Taxonomy" id="2527982"/>
    <lineage>
        <taxon>Bacteria</taxon>
        <taxon>Pseudomonadati</taxon>
        <taxon>Planctomycetota</taxon>
        <taxon>Phycisphaerae</taxon>
        <taxon>Phycisphaerales</taxon>
        <taxon>Phycisphaeraceae</taxon>
        <taxon>Mucisphaera</taxon>
    </lineage>
</organism>
<feature type="transmembrane region" description="Helical" evidence="2">
    <location>
        <begin position="19"/>
        <end position="40"/>
    </location>
</feature>
<reference evidence="3 4" key="1">
    <citation type="submission" date="2019-02" db="EMBL/GenBank/DDBJ databases">
        <title>Deep-cultivation of Planctomycetes and their phenomic and genomic characterization uncovers novel biology.</title>
        <authorList>
            <person name="Wiegand S."/>
            <person name="Jogler M."/>
            <person name="Boedeker C."/>
            <person name="Pinto D."/>
            <person name="Vollmers J."/>
            <person name="Rivas-Marin E."/>
            <person name="Kohn T."/>
            <person name="Peeters S.H."/>
            <person name="Heuer A."/>
            <person name="Rast P."/>
            <person name="Oberbeckmann S."/>
            <person name="Bunk B."/>
            <person name="Jeske O."/>
            <person name="Meyerdierks A."/>
            <person name="Storesund J.E."/>
            <person name="Kallscheuer N."/>
            <person name="Luecker S."/>
            <person name="Lage O.M."/>
            <person name="Pohl T."/>
            <person name="Merkel B.J."/>
            <person name="Hornburger P."/>
            <person name="Mueller R.-W."/>
            <person name="Bruemmer F."/>
            <person name="Labrenz M."/>
            <person name="Spormann A.M."/>
            <person name="Op den Camp H."/>
            <person name="Overmann J."/>
            <person name="Amann R."/>
            <person name="Jetten M.S.M."/>
            <person name="Mascher T."/>
            <person name="Medema M.H."/>
            <person name="Devos D.P."/>
            <person name="Kaster A.-K."/>
            <person name="Ovreas L."/>
            <person name="Rohde M."/>
            <person name="Galperin M.Y."/>
            <person name="Jogler C."/>
        </authorList>
    </citation>
    <scope>NUCLEOTIDE SEQUENCE [LARGE SCALE GENOMIC DNA]</scope>
    <source>
        <strain evidence="3 4">Pan265</strain>
    </source>
</reference>
<dbReference type="EMBL" id="CP036280">
    <property type="protein sequence ID" value="QDU71658.1"/>
    <property type="molecule type" value="Genomic_DNA"/>
</dbReference>
<evidence type="ECO:0000256" key="2">
    <source>
        <dbReference type="SAM" id="Phobius"/>
    </source>
</evidence>
<dbReference type="PRINTS" id="PR00813">
    <property type="entry name" value="BCTERIALGSPG"/>
</dbReference>
<gene>
    <name evidence="3" type="ORF">Pan265_15100</name>
</gene>
<keyword evidence="2" id="KW-1133">Transmembrane helix</keyword>
<name>A0A518BXH7_9BACT</name>
<accession>A0A518BXH7</accession>
<keyword evidence="1" id="KW-0488">Methylation</keyword>
<dbReference type="KEGG" id="mcad:Pan265_15100"/>
<evidence type="ECO:0000256" key="1">
    <source>
        <dbReference type="ARBA" id="ARBA00022481"/>
    </source>
</evidence>
<dbReference type="Proteomes" id="UP000320386">
    <property type="component" value="Chromosome"/>
</dbReference>
<evidence type="ECO:0000313" key="3">
    <source>
        <dbReference type="EMBL" id="QDU71658.1"/>
    </source>
</evidence>
<dbReference type="GO" id="GO:0015628">
    <property type="term" value="P:protein secretion by the type II secretion system"/>
    <property type="evidence" value="ECO:0007669"/>
    <property type="project" value="InterPro"/>
</dbReference>
<evidence type="ECO:0008006" key="5">
    <source>
        <dbReference type="Google" id="ProtNLM"/>
    </source>
</evidence>
<sequence length="231" mass="24678">MTANIITTRHARGFTLIEILVVISIIAVLISLILAGVTAITGNSKEILTTANFTTLEAAVDSYKELTGRWPRVPFNPSTGQPLTSPIYTDNGRDTAWSNDFFDELQKFGDISSAIGPLLSSPPDDLGPDDIRTFSPVADGWGYGIIPIVPKDITSHGASSQYRPWFYSSGPDGGPIDADTNGGIATQIVIDINEGNVPGNEDLLDENDNRINDEAQDLGIPADDLYSASAP</sequence>
<dbReference type="SUPFAM" id="SSF54523">
    <property type="entry name" value="Pili subunits"/>
    <property type="match status" value="1"/>
</dbReference>
<dbReference type="InterPro" id="IPR045584">
    <property type="entry name" value="Pilin-like"/>
</dbReference>
<dbReference type="GO" id="GO:0015627">
    <property type="term" value="C:type II protein secretion system complex"/>
    <property type="evidence" value="ECO:0007669"/>
    <property type="project" value="InterPro"/>
</dbReference>
<dbReference type="NCBIfam" id="TIGR02532">
    <property type="entry name" value="IV_pilin_GFxxxE"/>
    <property type="match status" value="1"/>
</dbReference>
<keyword evidence="4" id="KW-1185">Reference proteome</keyword>
<dbReference type="InterPro" id="IPR000983">
    <property type="entry name" value="Bac_GSPG_pilin"/>
</dbReference>
<dbReference type="Pfam" id="PF07963">
    <property type="entry name" value="N_methyl"/>
    <property type="match status" value="1"/>
</dbReference>
<keyword evidence="2" id="KW-0812">Transmembrane</keyword>
<proteinExistence type="predicted"/>
<dbReference type="InterPro" id="IPR012902">
    <property type="entry name" value="N_methyl_site"/>
</dbReference>
<dbReference type="AlphaFoldDB" id="A0A518BXH7"/>
<keyword evidence="2" id="KW-0472">Membrane</keyword>